<proteinExistence type="predicted"/>
<accession>A0A5E5ATN5</accession>
<dbReference type="OrthoDB" id="1495085at2"/>
<gene>
    <name evidence="1" type="ORF">PCA31118_05208</name>
</gene>
<protein>
    <submittedName>
        <fullName evidence="1">Uncharacterized protein</fullName>
    </submittedName>
</protein>
<dbReference type="RefSeq" id="WP_150627806.1">
    <property type="nucleotide sequence ID" value="NZ_CABPSQ010000020.1"/>
</dbReference>
<evidence type="ECO:0000313" key="2">
    <source>
        <dbReference type="Proteomes" id="UP000414136"/>
    </source>
</evidence>
<sequence length="124" mass="13747">MNEKSILAIGIDPAFADLSDHPELSADLVRAYIDQQMAQIRAQGYEVDSCLVDLGETAEQAVEHLLRSREYGCIVFGAGLREPPALLMLFERLLNMVHRLAPRSHIAFNTNPADTATAVQRWIG</sequence>
<organism evidence="1 2">
    <name type="scientific">Pandoraea captiosa</name>
    <dbReference type="NCBI Taxonomy" id="2508302"/>
    <lineage>
        <taxon>Bacteria</taxon>
        <taxon>Pseudomonadati</taxon>
        <taxon>Pseudomonadota</taxon>
        <taxon>Betaproteobacteria</taxon>
        <taxon>Burkholderiales</taxon>
        <taxon>Burkholderiaceae</taxon>
        <taxon>Pandoraea</taxon>
    </lineage>
</organism>
<dbReference type="Proteomes" id="UP000414136">
    <property type="component" value="Unassembled WGS sequence"/>
</dbReference>
<keyword evidence="2" id="KW-1185">Reference proteome</keyword>
<dbReference type="EMBL" id="CABPSQ010000020">
    <property type="protein sequence ID" value="VVE76397.1"/>
    <property type="molecule type" value="Genomic_DNA"/>
</dbReference>
<name>A0A5E5ATN5_9BURK</name>
<reference evidence="1 2" key="1">
    <citation type="submission" date="2019-08" db="EMBL/GenBank/DDBJ databases">
        <authorList>
            <person name="Peeters C."/>
        </authorList>
    </citation>
    <scope>NUCLEOTIDE SEQUENCE [LARGE SCALE GENOMIC DNA]</scope>
    <source>
        <strain evidence="1 2">LMG 31118</strain>
    </source>
</reference>
<evidence type="ECO:0000313" key="1">
    <source>
        <dbReference type="EMBL" id="VVE76397.1"/>
    </source>
</evidence>
<dbReference type="AlphaFoldDB" id="A0A5E5ATN5"/>